<feature type="transmembrane region" description="Helical" evidence="1">
    <location>
        <begin position="240"/>
        <end position="264"/>
    </location>
</feature>
<keyword evidence="1" id="KW-0812">Transmembrane</keyword>
<evidence type="ECO:0008006" key="4">
    <source>
        <dbReference type="Google" id="ProtNLM"/>
    </source>
</evidence>
<proteinExistence type="predicted"/>
<keyword evidence="3" id="KW-1185">Reference proteome</keyword>
<name>A0ABY4BT42_9FLAO</name>
<feature type="transmembrane region" description="Helical" evidence="1">
    <location>
        <begin position="5"/>
        <end position="26"/>
    </location>
</feature>
<protein>
    <recommendedName>
        <fullName evidence="4">Glycosyltransferase RgtA/B/C/D-like domain-containing protein</fullName>
    </recommendedName>
</protein>
<sequence length="523" mass="62376">MEKKLYWNITGILFIVCALFMGWFNYSNFDKGLVMNDEAYYLMHFRDFRDMITIDATNYFRIFQIFYTDNIYHFRIITFALVNLSSWLLFFLAAKYFRLRIHPVLFGFLGVCINFLSWHGTIIVLNQYHGNILLMNLGLSCLILFGMYKKHFLLLISGLFLALIFFDGIPHALAIGPVVLFILINYWKKQRSAIYFFFGGLVLGITFYFTFIQSISSYISQLEYIKIYKHFHRKQHPIRFYAFWFAQVIGFVFVPLAVFITYYHKNVLRKKEMLDKIILIFGGLLIVLSFFFSNLYMLYFFLGLLLYRFFLEPVLLEEKTLVAVLWLVPFGLAFGSGFYFHIRGGMYQIYFFLALNTILLKIYSLRLYLIYLASFLWGVIVYPQFIHEKGWKDFVYTEQTVPVEINGNILYLDAKRKKDIEDLRPYLQNQENVVYSKNNLTGYLYILNAKAPVPYYFTLKDYIKFMMEKQGKTPDDYIYIENDEYPFSISDLNPMKFVKRPENYTKVKAGRFTLYLPEHFQKK</sequence>
<dbReference type="EMBL" id="CP094532">
    <property type="protein sequence ID" value="UOE41372.1"/>
    <property type="molecule type" value="Genomic_DNA"/>
</dbReference>
<feature type="transmembrane region" description="Helical" evidence="1">
    <location>
        <begin position="160"/>
        <end position="187"/>
    </location>
</feature>
<feature type="transmembrane region" description="Helical" evidence="1">
    <location>
        <begin position="276"/>
        <end position="309"/>
    </location>
</feature>
<feature type="transmembrane region" description="Helical" evidence="1">
    <location>
        <begin position="362"/>
        <end position="382"/>
    </location>
</feature>
<keyword evidence="1" id="KW-0472">Membrane</keyword>
<dbReference type="Proteomes" id="UP000831460">
    <property type="component" value="Chromosome"/>
</dbReference>
<feature type="transmembrane region" description="Helical" evidence="1">
    <location>
        <begin position="72"/>
        <end position="92"/>
    </location>
</feature>
<organism evidence="2 3">
    <name type="scientific">Chryseobacterium suipulveris</name>
    <dbReference type="NCBI Taxonomy" id="2929800"/>
    <lineage>
        <taxon>Bacteria</taxon>
        <taxon>Pseudomonadati</taxon>
        <taxon>Bacteroidota</taxon>
        <taxon>Flavobacteriia</taxon>
        <taxon>Flavobacteriales</taxon>
        <taxon>Weeksellaceae</taxon>
        <taxon>Chryseobacterium group</taxon>
        <taxon>Chryseobacterium</taxon>
    </lineage>
</organism>
<feature type="transmembrane region" description="Helical" evidence="1">
    <location>
        <begin position="193"/>
        <end position="219"/>
    </location>
</feature>
<feature type="transmembrane region" description="Helical" evidence="1">
    <location>
        <begin position="131"/>
        <end position="148"/>
    </location>
</feature>
<accession>A0ABY4BT42</accession>
<reference evidence="2 3" key="1">
    <citation type="submission" date="2022-03" db="EMBL/GenBank/DDBJ databases">
        <title>Chryseobacterium sp. isolated from particulate matters in swine house.</title>
        <authorList>
            <person name="Won M."/>
            <person name="Kim S.-J."/>
            <person name="Kwon S.-W."/>
        </authorList>
    </citation>
    <scope>NUCLEOTIDE SEQUENCE [LARGE SCALE GENOMIC DNA]</scope>
    <source>
        <strain evidence="2 3">SC2-2</strain>
    </source>
</reference>
<evidence type="ECO:0000313" key="2">
    <source>
        <dbReference type="EMBL" id="UOE41372.1"/>
    </source>
</evidence>
<keyword evidence="1" id="KW-1133">Transmembrane helix</keyword>
<dbReference type="RefSeq" id="WP_243550030.1">
    <property type="nucleotide sequence ID" value="NZ_CP094532.1"/>
</dbReference>
<feature type="transmembrane region" description="Helical" evidence="1">
    <location>
        <begin position="104"/>
        <end position="125"/>
    </location>
</feature>
<evidence type="ECO:0000313" key="3">
    <source>
        <dbReference type="Proteomes" id="UP000831460"/>
    </source>
</evidence>
<evidence type="ECO:0000256" key="1">
    <source>
        <dbReference type="SAM" id="Phobius"/>
    </source>
</evidence>
<feature type="transmembrane region" description="Helical" evidence="1">
    <location>
        <begin position="321"/>
        <end position="342"/>
    </location>
</feature>
<gene>
    <name evidence="2" type="ORF">MTP09_01625</name>
</gene>